<evidence type="ECO:0000256" key="2">
    <source>
        <dbReference type="ARBA" id="ARBA00022692"/>
    </source>
</evidence>
<keyword evidence="3" id="KW-0130">Cell adhesion</keyword>
<dbReference type="Proteomes" id="UP000472271">
    <property type="component" value="Unassembled WGS sequence"/>
</dbReference>
<evidence type="ECO:0000313" key="8">
    <source>
        <dbReference type="Ensembl" id="ENSSORP00005041241.1"/>
    </source>
</evidence>
<sequence length="236" mass="26829">MNMQDLAWPRTALLSDGFALLCGLLCGICLASFPASACPTSCPCMSRNLDRVPPDLPRDTVFLLLASNHITHVPNHAFRDCTTFRSWTCPTMTLKRWTAGRSRGFPTACLSWTCPTTHPKRPQGGVRHLRAKISLSNNPWHCECTLQEVLRELRLDPETVNGWSATAPYHRVAMFVTMFGWFTMVIAYVIYYVRHNQEDARRHLEYLKSLSTTCPLSDLFVNIFTVIGRKTSFFII</sequence>
<dbReference type="InterPro" id="IPR032675">
    <property type="entry name" value="LRR_dom_sf"/>
</dbReference>
<dbReference type="PANTHER" id="PTHR22650:SF4">
    <property type="entry name" value="LEUCINE-RICH REPEAT AND TRANSMEMBRANE DOMAIN-CONTAINING PROTEIN 2-LIKE"/>
    <property type="match status" value="1"/>
</dbReference>
<evidence type="ECO:0000256" key="4">
    <source>
        <dbReference type="ARBA" id="ARBA00022989"/>
    </source>
</evidence>
<reference evidence="8" key="2">
    <citation type="submission" date="2025-09" db="UniProtKB">
        <authorList>
            <consortium name="Ensembl"/>
        </authorList>
    </citation>
    <scope>IDENTIFICATION</scope>
</reference>
<dbReference type="PANTHER" id="PTHR22650">
    <property type="entry name" value="GLYCOPROTEIN IB BETA"/>
    <property type="match status" value="1"/>
</dbReference>
<evidence type="ECO:0000256" key="7">
    <source>
        <dbReference type="SAM" id="Phobius"/>
    </source>
</evidence>
<protein>
    <submittedName>
        <fullName evidence="8">Leucine rich repeat containing 3</fullName>
    </submittedName>
</protein>
<evidence type="ECO:0000256" key="3">
    <source>
        <dbReference type="ARBA" id="ARBA00022889"/>
    </source>
</evidence>
<keyword evidence="5 7" id="KW-0472">Membrane</keyword>
<keyword evidence="6" id="KW-1015">Disulfide bond</keyword>
<evidence type="ECO:0000256" key="5">
    <source>
        <dbReference type="ARBA" id="ARBA00023136"/>
    </source>
</evidence>
<feature type="transmembrane region" description="Helical" evidence="7">
    <location>
        <begin position="172"/>
        <end position="193"/>
    </location>
</feature>
<evidence type="ECO:0000256" key="1">
    <source>
        <dbReference type="ARBA" id="ARBA00004167"/>
    </source>
</evidence>
<name>A0A673BF96_9TELE</name>
<dbReference type="InParanoid" id="A0A673BF96"/>
<dbReference type="AlphaFoldDB" id="A0A673BF96"/>
<dbReference type="Gene3D" id="3.80.10.10">
    <property type="entry name" value="Ribonuclease Inhibitor"/>
    <property type="match status" value="1"/>
</dbReference>
<evidence type="ECO:0000313" key="9">
    <source>
        <dbReference type="Proteomes" id="UP000472271"/>
    </source>
</evidence>
<organism evidence="8 9">
    <name type="scientific">Sphaeramia orbicularis</name>
    <name type="common">orbiculate cardinalfish</name>
    <dbReference type="NCBI Taxonomy" id="375764"/>
    <lineage>
        <taxon>Eukaryota</taxon>
        <taxon>Metazoa</taxon>
        <taxon>Chordata</taxon>
        <taxon>Craniata</taxon>
        <taxon>Vertebrata</taxon>
        <taxon>Euteleostomi</taxon>
        <taxon>Actinopterygii</taxon>
        <taxon>Neopterygii</taxon>
        <taxon>Teleostei</taxon>
        <taxon>Neoteleostei</taxon>
        <taxon>Acanthomorphata</taxon>
        <taxon>Gobiaria</taxon>
        <taxon>Kurtiformes</taxon>
        <taxon>Apogonoidei</taxon>
        <taxon>Apogonidae</taxon>
        <taxon>Apogoninae</taxon>
        <taxon>Sphaeramia</taxon>
    </lineage>
</organism>
<dbReference type="InterPro" id="IPR052313">
    <property type="entry name" value="GPIb-IX-V_Complex"/>
</dbReference>
<comment type="subcellular location">
    <subcellularLocation>
        <location evidence="1">Membrane</location>
        <topology evidence="1">Single-pass membrane protein</topology>
    </subcellularLocation>
</comment>
<dbReference type="SUPFAM" id="SSF52058">
    <property type="entry name" value="L domain-like"/>
    <property type="match status" value="1"/>
</dbReference>
<dbReference type="Ensembl" id="ENSSORT00005042303.1">
    <property type="protein sequence ID" value="ENSSORP00005041241.1"/>
    <property type="gene ID" value="ENSSORG00005019214.1"/>
</dbReference>
<reference evidence="8" key="1">
    <citation type="submission" date="2025-08" db="UniProtKB">
        <authorList>
            <consortium name="Ensembl"/>
        </authorList>
    </citation>
    <scope>IDENTIFICATION</scope>
</reference>
<keyword evidence="9" id="KW-1185">Reference proteome</keyword>
<proteinExistence type="predicted"/>
<evidence type="ECO:0000256" key="6">
    <source>
        <dbReference type="ARBA" id="ARBA00023157"/>
    </source>
</evidence>
<keyword evidence="4 7" id="KW-1133">Transmembrane helix</keyword>
<accession>A0A673BF96</accession>
<keyword evidence="2 7" id="KW-0812">Transmembrane</keyword>